<accession>A0A838BMB3</accession>
<keyword evidence="2 5" id="KW-0808">Transferase</keyword>
<dbReference type="SUPFAM" id="SSF53659">
    <property type="entry name" value="Isocitrate/Isopropylmalate dehydrogenase-like"/>
    <property type="match status" value="1"/>
</dbReference>
<organism evidence="5 6">
    <name type="scientific">Microvirga mediterraneensis</name>
    <dbReference type="NCBI Taxonomy" id="2754695"/>
    <lineage>
        <taxon>Bacteria</taxon>
        <taxon>Pseudomonadati</taxon>
        <taxon>Pseudomonadota</taxon>
        <taxon>Alphaproteobacteria</taxon>
        <taxon>Hyphomicrobiales</taxon>
        <taxon>Methylobacteriaceae</taxon>
        <taxon>Microvirga</taxon>
    </lineage>
</organism>
<evidence type="ECO:0000256" key="2">
    <source>
        <dbReference type="ARBA" id="ARBA00022679"/>
    </source>
</evidence>
<evidence type="ECO:0000256" key="1">
    <source>
        <dbReference type="ARBA" id="ARBA00005656"/>
    </source>
</evidence>
<comment type="similarity">
    <text evidence="1">Belongs to the phosphate acetyltransferase and butyryltransferase family.</text>
</comment>
<dbReference type="InterPro" id="IPR002505">
    <property type="entry name" value="PTA_PTB"/>
</dbReference>
<dbReference type="AlphaFoldDB" id="A0A838BMB3"/>
<dbReference type="GO" id="GO:0016746">
    <property type="term" value="F:acyltransferase activity"/>
    <property type="evidence" value="ECO:0007669"/>
    <property type="project" value="UniProtKB-KW"/>
</dbReference>
<dbReference type="NCBIfam" id="NF008852">
    <property type="entry name" value="PRK11890.1"/>
    <property type="match status" value="1"/>
</dbReference>
<evidence type="ECO:0000256" key="3">
    <source>
        <dbReference type="ARBA" id="ARBA00023315"/>
    </source>
</evidence>
<dbReference type="NCBIfam" id="NF006045">
    <property type="entry name" value="PRK08190.1"/>
    <property type="match status" value="1"/>
</dbReference>
<reference evidence="5 6" key="1">
    <citation type="submission" date="2020-07" db="EMBL/GenBank/DDBJ databases">
        <title>Draft genome and description of Microvirga mediterraneensis Marseille-Q2068 sp. nov.</title>
        <authorList>
            <person name="Boxberger M."/>
        </authorList>
    </citation>
    <scope>NUCLEOTIDE SEQUENCE [LARGE SCALE GENOMIC DNA]</scope>
    <source>
        <strain evidence="5 6">Marseille-Q2068</strain>
    </source>
</reference>
<keyword evidence="3" id="KW-0012">Acyltransferase</keyword>
<dbReference type="Proteomes" id="UP000572984">
    <property type="component" value="Unassembled WGS sequence"/>
</dbReference>
<protein>
    <submittedName>
        <fullName evidence="5">Phosphate acetyltransferase</fullName>
    </submittedName>
</protein>
<evidence type="ECO:0000313" key="6">
    <source>
        <dbReference type="Proteomes" id="UP000572984"/>
    </source>
</evidence>
<dbReference type="PANTHER" id="PTHR43356">
    <property type="entry name" value="PHOSPHATE ACETYLTRANSFERASE"/>
    <property type="match status" value="1"/>
</dbReference>
<dbReference type="PANTHER" id="PTHR43356:SF2">
    <property type="entry name" value="PHOSPHATE ACETYLTRANSFERASE"/>
    <property type="match status" value="1"/>
</dbReference>
<evidence type="ECO:0000313" key="5">
    <source>
        <dbReference type="EMBL" id="MBA1156814.1"/>
    </source>
</evidence>
<feature type="domain" description="Phosphate acetyl/butaryl transferase" evidence="4">
    <location>
        <begin position="82"/>
        <end position="308"/>
    </location>
</feature>
<dbReference type="Pfam" id="PF01515">
    <property type="entry name" value="PTA_PTB"/>
    <property type="match status" value="1"/>
</dbReference>
<sequence length="325" mass="33748">MTVVPSTQSSSQPARQHAKYNRLVAIAQSLPKLKVAVAHPCDAASLSAVFEAAELGLIDPILVGPQTKITAAAQALGRPVATMRIVDAPHSAAAAEKAVDLVRAGEADALMKGSLHTDELMGAVVRREGGLRTARRISHCFVMDVPQHETALIITDAAVNIAPTLEDKIHIVQNAIDLARAMRVDPVRVAILSAMETVNPKVPSTIEAAALCKMADRGQITGAIVDGPLALDNAIDLGAAKIKKIQSPVAGQANVLVVPDLEAGNMLAKSLTFLADADAAGIVLGARVPIILTSRADSTITRLASCAVASLVADAQRKQLGVPEV</sequence>
<dbReference type="InterPro" id="IPR012147">
    <property type="entry name" value="P_Ac_Bu_trans"/>
</dbReference>
<dbReference type="RefSeq" id="WP_181052341.1">
    <property type="nucleotide sequence ID" value="NZ_JACDXJ010000001.1"/>
</dbReference>
<dbReference type="PIRSF" id="PIRSF000428">
    <property type="entry name" value="P_Ac_trans"/>
    <property type="match status" value="1"/>
</dbReference>
<evidence type="ECO:0000259" key="4">
    <source>
        <dbReference type="Pfam" id="PF01515"/>
    </source>
</evidence>
<keyword evidence="6" id="KW-1185">Reference proteome</keyword>
<comment type="caution">
    <text evidence="5">The sequence shown here is derived from an EMBL/GenBank/DDBJ whole genome shotgun (WGS) entry which is preliminary data.</text>
</comment>
<proteinExistence type="inferred from homology"/>
<dbReference type="EMBL" id="JACDXJ010000001">
    <property type="protein sequence ID" value="MBA1156814.1"/>
    <property type="molecule type" value="Genomic_DNA"/>
</dbReference>
<dbReference type="InterPro" id="IPR050500">
    <property type="entry name" value="Phos_Acetyltrans/Butyryltrans"/>
</dbReference>
<gene>
    <name evidence="5" type="ORF">H0S73_11820</name>
</gene>
<name>A0A838BMB3_9HYPH</name>
<dbReference type="Gene3D" id="3.40.718.10">
    <property type="entry name" value="Isopropylmalate Dehydrogenase"/>
    <property type="match status" value="1"/>
</dbReference>